<organism evidence="2 3">
    <name type="scientific">Legionella clemsonensis</name>
    <dbReference type="NCBI Taxonomy" id="1867846"/>
    <lineage>
        <taxon>Bacteria</taxon>
        <taxon>Pseudomonadati</taxon>
        <taxon>Pseudomonadota</taxon>
        <taxon>Gammaproteobacteria</taxon>
        <taxon>Legionellales</taxon>
        <taxon>Legionellaceae</taxon>
        <taxon>Legionella</taxon>
    </lineage>
</organism>
<dbReference type="Proteomes" id="UP000201728">
    <property type="component" value="Chromosome"/>
</dbReference>
<name>A0A222P032_9GAMM</name>
<evidence type="ECO:0000313" key="2">
    <source>
        <dbReference type="EMBL" id="ASQ45223.1"/>
    </source>
</evidence>
<evidence type="ECO:0000256" key="1">
    <source>
        <dbReference type="SAM" id="SignalP"/>
    </source>
</evidence>
<protein>
    <submittedName>
        <fullName evidence="2">Uncharacterized protein</fullName>
    </submittedName>
</protein>
<evidence type="ECO:0000313" key="3">
    <source>
        <dbReference type="Proteomes" id="UP000201728"/>
    </source>
</evidence>
<sequence length="93" mass="9634">MKQKELLVASAITAFLTLTAADAVVANEKPSTQITEKCYGVVKAGMNDCATATASCAGSSTKDNQADAYIFLPKGICERLVGGRLTADSKSDS</sequence>
<keyword evidence="1" id="KW-0732">Signal</keyword>
<feature type="signal peptide" evidence="1">
    <location>
        <begin position="1"/>
        <end position="20"/>
    </location>
</feature>
<dbReference type="OrthoDB" id="1551288at2"/>
<proteinExistence type="predicted"/>
<reference evidence="3" key="1">
    <citation type="submission" date="2016-07" db="EMBL/GenBank/DDBJ databases">
        <authorList>
            <person name="Florea S."/>
            <person name="Webb J.S."/>
            <person name="Jaromczyk J."/>
            <person name="Schardl C.L."/>
        </authorList>
    </citation>
    <scope>NUCLEOTIDE SEQUENCE [LARGE SCALE GENOMIC DNA]</scope>
    <source>
        <strain evidence="3">CDC-D5610</strain>
    </source>
</reference>
<dbReference type="InterPro" id="IPR018740">
    <property type="entry name" value="DUF2282_membr"/>
</dbReference>
<dbReference type="AlphaFoldDB" id="A0A222P032"/>
<dbReference type="KEGG" id="lcd:clem_03325"/>
<dbReference type="RefSeq" id="WP_094090304.1">
    <property type="nucleotide sequence ID" value="NZ_CP016397.1"/>
</dbReference>
<accession>A0A222P032</accession>
<keyword evidence="3" id="KW-1185">Reference proteome</keyword>
<gene>
    <name evidence="2" type="ORF">clem_03325</name>
</gene>
<feature type="chain" id="PRO_5012284841" evidence="1">
    <location>
        <begin position="21"/>
        <end position="93"/>
    </location>
</feature>
<dbReference type="EMBL" id="CP016397">
    <property type="protein sequence ID" value="ASQ45223.1"/>
    <property type="molecule type" value="Genomic_DNA"/>
</dbReference>
<dbReference type="Pfam" id="PF10048">
    <property type="entry name" value="DUF2282"/>
    <property type="match status" value="1"/>
</dbReference>